<evidence type="ECO:0000256" key="1">
    <source>
        <dbReference type="ARBA" id="ARBA00010923"/>
    </source>
</evidence>
<dbReference type="Gene3D" id="3.90.220.20">
    <property type="entry name" value="DNA methylase specificity domains"/>
    <property type="match status" value="2"/>
</dbReference>
<dbReference type="GO" id="GO:0009035">
    <property type="term" value="F:type I site-specific deoxyribonuclease activity"/>
    <property type="evidence" value="ECO:0007669"/>
    <property type="project" value="UniProtKB-EC"/>
</dbReference>
<gene>
    <name evidence="5" type="ORF">BANT10_01951</name>
</gene>
<keyword evidence="2" id="KW-0680">Restriction system</keyword>
<dbReference type="AlphaFoldDB" id="A0A2H1JFD6"/>
<keyword evidence="3" id="KW-0238">DNA-binding</keyword>
<keyword evidence="6" id="KW-1185">Reference proteome</keyword>
<organism evidence="5 6">
    <name type="scientific">Brevibacterium antiquum</name>
    <dbReference type="NCBI Taxonomy" id="234835"/>
    <lineage>
        <taxon>Bacteria</taxon>
        <taxon>Bacillati</taxon>
        <taxon>Actinomycetota</taxon>
        <taxon>Actinomycetes</taxon>
        <taxon>Micrococcales</taxon>
        <taxon>Brevibacteriaceae</taxon>
        <taxon>Brevibacterium</taxon>
    </lineage>
</organism>
<dbReference type="CDD" id="cd17267">
    <property type="entry name" value="RMtype1_S_EcoAO83I-TRD1-CR1_like"/>
    <property type="match status" value="1"/>
</dbReference>
<evidence type="ECO:0000313" key="5">
    <source>
        <dbReference type="EMBL" id="SMX86133.1"/>
    </source>
</evidence>
<dbReference type="PANTHER" id="PTHR30408">
    <property type="entry name" value="TYPE-1 RESTRICTION ENZYME ECOKI SPECIFICITY PROTEIN"/>
    <property type="match status" value="1"/>
</dbReference>
<name>A0A2H1JFD6_9MICO</name>
<keyword evidence="5" id="KW-0378">Hydrolase</keyword>
<dbReference type="InterPro" id="IPR000055">
    <property type="entry name" value="Restrct_endonuc_typeI_TRD"/>
</dbReference>
<evidence type="ECO:0000313" key="6">
    <source>
        <dbReference type="Proteomes" id="UP000234342"/>
    </source>
</evidence>
<dbReference type="GO" id="GO:0009307">
    <property type="term" value="P:DNA restriction-modification system"/>
    <property type="evidence" value="ECO:0007669"/>
    <property type="project" value="UniProtKB-KW"/>
</dbReference>
<reference evidence="6" key="1">
    <citation type="submission" date="2017-03" db="EMBL/GenBank/DDBJ databases">
        <authorList>
            <person name="Monnet C."/>
        </authorList>
    </citation>
    <scope>NUCLEOTIDE SEQUENCE [LARGE SCALE GENOMIC DNA]</scope>
    <source>
        <strain evidence="6">P10</strain>
    </source>
</reference>
<dbReference type="EC" id="3.1.21.3" evidence="5"/>
<protein>
    <submittedName>
        <fullName evidence="5">Type I restriction enzyme, S subunit</fullName>
        <ecNumber evidence="5">3.1.21.3</ecNumber>
    </submittedName>
</protein>
<sequence length="372" mass="40177">MSAWRLTTWGSVVELQRGFDITKSEQSLAGGVPVVSSGGVSSYHDRSMAEGPGVVIGRKGTLGRVHFVQGEYWPHDTTLWVKDFKGNDPRFVYYSLQQLDTDHFNVGSASPTLNRNHVYPLPVRWPESIRIQRAIAEVLGALDDKIASNETLTSKLMEMGELKYLLGTEGADSCWMSDVLEPVLGGTPSRSDDSLWDGSIPWVSAKDISRAQAGFVIDTDEGISEEAAAPTRLRPLDPGSVVLTARGTVGAVARLSVAASINQSCYGFATGRVPAGCLYFLIKGSVAQAQAMAHGSVFDTITKKTFENVSVPELTREEWLDLESRVGPMVSASESAVIESRQLACTRDELLPLLVSGKITVKDAENVVSDAV</sequence>
<dbReference type="Proteomes" id="UP000234342">
    <property type="component" value="Unassembled WGS sequence"/>
</dbReference>
<feature type="domain" description="Type I restriction modification DNA specificity" evidence="4">
    <location>
        <begin position="2"/>
        <end position="156"/>
    </location>
</feature>
<dbReference type="GO" id="GO:0003677">
    <property type="term" value="F:DNA binding"/>
    <property type="evidence" value="ECO:0007669"/>
    <property type="project" value="UniProtKB-KW"/>
</dbReference>
<dbReference type="InterPro" id="IPR052021">
    <property type="entry name" value="Type-I_RS_S_subunit"/>
</dbReference>
<accession>A0A2H1JFD6</accession>
<comment type="similarity">
    <text evidence="1">Belongs to the type-I restriction system S methylase family.</text>
</comment>
<dbReference type="RefSeq" id="WP_101643288.1">
    <property type="nucleotide sequence ID" value="NZ_FXZE01000007.1"/>
</dbReference>
<evidence type="ECO:0000256" key="2">
    <source>
        <dbReference type="ARBA" id="ARBA00022747"/>
    </source>
</evidence>
<dbReference type="EMBL" id="FXZE01000007">
    <property type="protein sequence ID" value="SMX86133.1"/>
    <property type="molecule type" value="Genomic_DNA"/>
</dbReference>
<evidence type="ECO:0000256" key="3">
    <source>
        <dbReference type="ARBA" id="ARBA00023125"/>
    </source>
</evidence>
<dbReference type="CDD" id="cd17243">
    <property type="entry name" value="RMtype1_S_AchA6I-TRD2-CR2_like"/>
    <property type="match status" value="1"/>
</dbReference>
<dbReference type="SUPFAM" id="SSF116734">
    <property type="entry name" value="DNA methylase specificity domain"/>
    <property type="match status" value="2"/>
</dbReference>
<dbReference type="InterPro" id="IPR044946">
    <property type="entry name" value="Restrct_endonuc_typeI_TRD_sf"/>
</dbReference>
<proteinExistence type="inferred from homology"/>
<evidence type="ECO:0000259" key="4">
    <source>
        <dbReference type="Pfam" id="PF01420"/>
    </source>
</evidence>
<dbReference type="PANTHER" id="PTHR30408:SF12">
    <property type="entry name" value="TYPE I RESTRICTION ENZYME MJAVIII SPECIFICITY SUBUNIT"/>
    <property type="match status" value="1"/>
</dbReference>
<dbReference type="Pfam" id="PF01420">
    <property type="entry name" value="Methylase_S"/>
    <property type="match status" value="1"/>
</dbReference>